<dbReference type="Pfam" id="PF08530">
    <property type="entry name" value="PepX_C"/>
    <property type="match status" value="1"/>
</dbReference>
<dbReference type="InterPro" id="IPR008979">
    <property type="entry name" value="Galactose-bd-like_sf"/>
</dbReference>
<dbReference type="InterPro" id="IPR013736">
    <property type="entry name" value="Xaa-Pro_dipept_C"/>
</dbReference>
<dbReference type="InterPro" id="IPR000383">
    <property type="entry name" value="Xaa-Pro-like_dom"/>
</dbReference>
<comment type="caution">
    <text evidence="3">The sequence shown here is derived from an EMBL/GenBank/DDBJ whole genome shotgun (WGS) entry which is preliminary data.</text>
</comment>
<organism evidence="3 4">
    <name type="scientific">Croceibacterium salegens</name>
    <dbReference type="NCBI Taxonomy" id="1737568"/>
    <lineage>
        <taxon>Bacteria</taxon>
        <taxon>Pseudomonadati</taxon>
        <taxon>Pseudomonadota</taxon>
        <taxon>Alphaproteobacteria</taxon>
        <taxon>Sphingomonadales</taxon>
        <taxon>Erythrobacteraceae</taxon>
        <taxon>Croceibacterium</taxon>
    </lineage>
</organism>
<name>A0A6I4STP1_9SPHN</name>
<dbReference type="Proteomes" id="UP000433652">
    <property type="component" value="Unassembled WGS sequence"/>
</dbReference>
<protein>
    <submittedName>
        <fullName evidence="3">CocE/NonD family hydrolase</fullName>
    </submittedName>
</protein>
<evidence type="ECO:0000259" key="2">
    <source>
        <dbReference type="SMART" id="SM00939"/>
    </source>
</evidence>
<dbReference type="SMART" id="SM00939">
    <property type="entry name" value="PepX_C"/>
    <property type="match status" value="1"/>
</dbReference>
<dbReference type="InterPro" id="IPR029058">
    <property type="entry name" value="AB_hydrolase_fold"/>
</dbReference>
<evidence type="ECO:0000313" key="4">
    <source>
        <dbReference type="Proteomes" id="UP000433652"/>
    </source>
</evidence>
<dbReference type="Pfam" id="PF02129">
    <property type="entry name" value="Peptidase_S15"/>
    <property type="match status" value="1"/>
</dbReference>
<dbReference type="OrthoDB" id="9806163at2"/>
<dbReference type="Gene3D" id="3.40.50.1820">
    <property type="entry name" value="alpha/beta hydrolase"/>
    <property type="match status" value="1"/>
</dbReference>
<sequence length="552" mass="59488">MALSASPLSAESYPDVVSTSNYVAVRDGTRLAMSVYRPAVSGQAVNKPLPVIFVFTPYRGRFKGPDGKINETALGDNLGLRSLLRAGYVVAVADVRGKGASFGHRRGFQDRTEALDGRDLVEWLAEQPFSDGSVGMVGCSYLGGSAFQVATTAPPSLKAAFIGASDLDKYAFVRNGGITAQFNTRPDEEPEVDLATVPMDEDSDGSMLKAAVAEHASNTPMGPLWYGMPYRDSSSTLTGTKFWEEVGPYNYLDTVKRAGIATYFWGNWRDEPTSQIILSAANLSSRLLAGPGGHCQPPQGFDLPGEIVHFFDHYLKGEDPEYDKLPRATYWVEGLNGTGGYVTSAELPGVRSRPLPWFLSRGGFGWQTAGAAGVSTFTVDYDLPPAEYFAFWPQPMVDHGLGFTSAPLQSDIEFVGYPVAQLTVSSDNPKADVFVYLDRVKTDGTSEVISFGRLKLSHHKLSLAPYETLGLPWHSGFAKDVDAPAPGADVSLSIAMTPVSLVVPAGDSLRFVVAGADPRQRNLADIKLNPAPRITVRWGGRDGSRVDLPLSN</sequence>
<dbReference type="EMBL" id="WTYM01000025">
    <property type="protein sequence ID" value="MXO58427.1"/>
    <property type="molecule type" value="Genomic_DNA"/>
</dbReference>
<dbReference type="GO" id="GO:0008239">
    <property type="term" value="F:dipeptidyl-peptidase activity"/>
    <property type="evidence" value="ECO:0007669"/>
    <property type="project" value="InterPro"/>
</dbReference>
<keyword evidence="1 3" id="KW-0378">Hydrolase</keyword>
<proteinExistence type="predicted"/>
<evidence type="ECO:0000256" key="1">
    <source>
        <dbReference type="ARBA" id="ARBA00022801"/>
    </source>
</evidence>
<keyword evidence="4" id="KW-1185">Reference proteome</keyword>
<dbReference type="SUPFAM" id="SSF49785">
    <property type="entry name" value="Galactose-binding domain-like"/>
    <property type="match status" value="1"/>
</dbReference>
<dbReference type="InterPro" id="IPR005674">
    <property type="entry name" value="CocE/Ser_esterase"/>
</dbReference>
<feature type="domain" description="Xaa-Pro dipeptidyl-peptidase C-terminal" evidence="2">
    <location>
        <begin position="308"/>
        <end position="547"/>
    </location>
</feature>
<evidence type="ECO:0000313" key="3">
    <source>
        <dbReference type="EMBL" id="MXO58427.1"/>
    </source>
</evidence>
<dbReference type="AlphaFoldDB" id="A0A6I4STP1"/>
<dbReference type="Gene3D" id="2.60.120.260">
    <property type="entry name" value="Galactose-binding domain-like"/>
    <property type="match status" value="1"/>
</dbReference>
<dbReference type="Gene3D" id="1.10.3020.10">
    <property type="entry name" value="alpha-amino acid ester hydrolase ( Helical cap domain)"/>
    <property type="match status" value="1"/>
</dbReference>
<dbReference type="SUPFAM" id="SSF53474">
    <property type="entry name" value="alpha/beta-Hydrolases"/>
    <property type="match status" value="1"/>
</dbReference>
<accession>A0A6I4STP1</accession>
<gene>
    <name evidence="3" type="ORF">GRI89_02550</name>
</gene>
<dbReference type="NCBIfam" id="TIGR00976">
    <property type="entry name" value="CocE_NonD"/>
    <property type="match status" value="1"/>
</dbReference>
<reference evidence="3 4" key="1">
    <citation type="submission" date="2019-12" db="EMBL/GenBank/DDBJ databases">
        <title>Genomic-based taxomic classification of the family Erythrobacteraceae.</title>
        <authorList>
            <person name="Xu L."/>
        </authorList>
    </citation>
    <scope>NUCLEOTIDE SEQUENCE [LARGE SCALE GENOMIC DNA]</scope>
    <source>
        <strain evidence="3 4">MCCC 1K01500</strain>
    </source>
</reference>